<dbReference type="GO" id="GO:0003676">
    <property type="term" value="F:nucleic acid binding"/>
    <property type="evidence" value="ECO:0007669"/>
    <property type="project" value="InterPro"/>
</dbReference>
<dbReference type="InterPro" id="IPR012337">
    <property type="entry name" value="RNaseH-like_sf"/>
</dbReference>
<accession>A0AAE0AVL7</accession>
<dbReference type="PANTHER" id="PTHR47074:SF11">
    <property type="entry name" value="REVERSE TRANSCRIPTASE-LIKE PROTEIN"/>
    <property type="match status" value="1"/>
</dbReference>
<comment type="caution">
    <text evidence="2">The sequence shown here is derived from an EMBL/GenBank/DDBJ whole genome shotgun (WGS) entry which is preliminary data.</text>
</comment>
<protein>
    <recommendedName>
        <fullName evidence="1">RNase H type-1 domain-containing protein</fullName>
    </recommendedName>
</protein>
<dbReference type="Proteomes" id="UP001281410">
    <property type="component" value="Unassembled WGS sequence"/>
</dbReference>
<dbReference type="CDD" id="cd06222">
    <property type="entry name" value="RNase_H_like"/>
    <property type="match status" value="1"/>
</dbReference>
<name>A0AAE0AVL7_9ROSI</name>
<dbReference type="InterPro" id="IPR002156">
    <property type="entry name" value="RNaseH_domain"/>
</dbReference>
<evidence type="ECO:0000259" key="1">
    <source>
        <dbReference type="Pfam" id="PF13456"/>
    </source>
</evidence>
<dbReference type="AlphaFoldDB" id="A0AAE0AVL7"/>
<feature type="domain" description="RNase H type-1" evidence="1">
    <location>
        <begin position="56"/>
        <end position="128"/>
    </location>
</feature>
<dbReference type="Pfam" id="PF13456">
    <property type="entry name" value="RVT_3"/>
    <property type="match status" value="1"/>
</dbReference>
<dbReference type="PANTHER" id="PTHR47074">
    <property type="entry name" value="BNAC02G40300D PROTEIN"/>
    <property type="match status" value="1"/>
</dbReference>
<gene>
    <name evidence="2" type="ORF">Dsin_004442</name>
</gene>
<keyword evidence="3" id="KW-1185">Reference proteome</keyword>
<proteinExistence type="predicted"/>
<reference evidence="2" key="1">
    <citation type="journal article" date="2023" name="Plant J.">
        <title>Genome sequences and population genomics provide insights into the demographic history, inbreeding, and mutation load of two 'living fossil' tree species of Dipteronia.</title>
        <authorList>
            <person name="Feng Y."/>
            <person name="Comes H.P."/>
            <person name="Chen J."/>
            <person name="Zhu S."/>
            <person name="Lu R."/>
            <person name="Zhang X."/>
            <person name="Li P."/>
            <person name="Qiu J."/>
            <person name="Olsen K.M."/>
            <person name="Qiu Y."/>
        </authorList>
    </citation>
    <scope>NUCLEOTIDE SEQUENCE</scope>
    <source>
        <strain evidence="2">NBL</strain>
    </source>
</reference>
<dbReference type="Gene3D" id="3.30.420.10">
    <property type="entry name" value="Ribonuclease H-like superfamily/Ribonuclease H"/>
    <property type="match status" value="1"/>
</dbReference>
<dbReference type="GO" id="GO:0004523">
    <property type="term" value="F:RNA-DNA hybrid ribonuclease activity"/>
    <property type="evidence" value="ECO:0007669"/>
    <property type="project" value="InterPro"/>
</dbReference>
<dbReference type="InterPro" id="IPR036397">
    <property type="entry name" value="RNaseH_sf"/>
</dbReference>
<evidence type="ECO:0000313" key="2">
    <source>
        <dbReference type="EMBL" id="KAK3224580.1"/>
    </source>
</evidence>
<dbReference type="SUPFAM" id="SSF53098">
    <property type="entry name" value="Ribonuclease H-like"/>
    <property type="match status" value="1"/>
</dbReference>
<dbReference type="InterPro" id="IPR052929">
    <property type="entry name" value="RNase_H-like_EbsB-rel"/>
</dbReference>
<evidence type="ECO:0000313" key="3">
    <source>
        <dbReference type="Proteomes" id="UP001281410"/>
    </source>
</evidence>
<dbReference type="EMBL" id="JANJYJ010000002">
    <property type="protein sequence ID" value="KAK3224580.1"/>
    <property type="molecule type" value="Genomic_DNA"/>
</dbReference>
<dbReference type="InterPro" id="IPR044730">
    <property type="entry name" value="RNase_H-like_dom_plant"/>
</dbReference>
<sequence length="136" mass="14851">MELSQTLDGSSFVSFYCRCFLSDFREANSGTTHGFVVNHLVAESWRPPDLDQTKINTDAALDSVKRKVRLGDIIRNSRGDVLGSRSCLLMAKHSHEVAEGLAILHGLVFAHEVGLLPFAVETDAQVAVGLSLLLEL</sequence>
<organism evidence="2 3">
    <name type="scientific">Dipteronia sinensis</name>
    <dbReference type="NCBI Taxonomy" id="43782"/>
    <lineage>
        <taxon>Eukaryota</taxon>
        <taxon>Viridiplantae</taxon>
        <taxon>Streptophyta</taxon>
        <taxon>Embryophyta</taxon>
        <taxon>Tracheophyta</taxon>
        <taxon>Spermatophyta</taxon>
        <taxon>Magnoliopsida</taxon>
        <taxon>eudicotyledons</taxon>
        <taxon>Gunneridae</taxon>
        <taxon>Pentapetalae</taxon>
        <taxon>rosids</taxon>
        <taxon>malvids</taxon>
        <taxon>Sapindales</taxon>
        <taxon>Sapindaceae</taxon>
        <taxon>Hippocastanoideae</taxon>
        <taxon>Acereae</taxon>
        <taxon>Dipteronia</taxon>
    </lineage>
</organism>